<evidence type="ECO:0000256" key="1">
    <source>
        <dbReference type="ARBA" id="ARBA00022490"/>
    </source>
</evidence>
<dbReference type="Proteomes" id="UP000033067">
    <property type="component" value="Chromosome"/>
</dbReference>
<dbReference type="OrthoDB" id="9788394at2"/>
<dbReference type="EMBL" id="CP011144">
    <property type="protein sequence ID" value="AKC85438.1"/>
    <property type="molecule type" value="Genomic_DNA"/>
</dbReference>
<comment type="similarity">
    <text evidence="8">Belongs to the MobA family.</text>
</comment>
<keyword evidence="4 8" id="KW-0547">Nucleotide-binding</keyword>
<evidence type="ECO:0000256" key="4">
    <source>
        <dbReference type="ARBA" id="ARBA00022741"/>
    </source>
</evidence>
<dbReference type="GO" id="GO:0061603">
    <property type="term" value="F:molybdenum cofactor guanylyltransferase activity"/>
    <property type="evidence" value="ECO:0007669"/>
    <property type="project" value="UniProtKB-EC"/>
</dbReference>
<dbReference type="GO" id="GO:0005737">
    <property type="term" value="C:cytoplasm"/>
    <property type="evidence" value="ECO:0007669"/>
    <property type="project" value="UniProtKB-SubCell"/>
</dbReference>
<evidence type="ECO:0000256" key="6">
    <source>
        <dbReference type="ARBA" id="ARBA00023134"/>
    </source>
</evidence>
<sequence length="201" mass="21225">MAAQVAADAPTPDRLTLGLLAGGRGSRLGGADKAWLERDGVPQVLRFARRFPGETGPVLVSANRDLQRYADAGLDTVPDRLDAGSGPLAGIEALAAACATEWLLTLPVDLYDVNDCLVRSLASGASDTGAVAEDDDGLQPLVALYRRDALRRELPAMLVAGDLAPRSLRQRLGLGRVRLPGVRFGNLNTPQDLAAARIRLP</sequence>
<dbReference type="CDD" id="cd02503">
    <property type="entry name" value="MobA"/>
    <property type="match status" value="1"/>
</dbReference>
<dbReference type="InterPro" id="IPR013482">
    <property type="entry name" value="Molybde_CF_guanTrfase"/>
</dbReference>
<feature type="binding site" evidence="8">
    <location>
        <begin position="20"/>
        <end position="22"/>
    </location>
    <ligand>
        <name>GTP</name>
        <dbReference type="ChEBI" id="CHEBI:37565"/>
    </ligand>
</feature>
<feature type="binding site" evidence="8">
    <location>
        <position position="109"/>
    </location>
    <ligand>
        <name>GTP</name>
        <dbReference type="ChEBI" id="CHEBI:37565"/>
    </ligand>
</feature>
<evidence type="ECO:0000259" key="9">
    <source>
        <dbReference type="Pfam" id="PF12804"/>
    </source>
</evidence>
<evidence type="ECO:0000256" key="5">
    <source>
        <dbReference type="ARBA" id="ARBA00022842"/>
    </source>
</evidence>
<dbReference type="RefSeq" id="WP_052629476.1">
    <property type="nucleotide sequence ID" value="NZ_CP011144.1"/>
</dbReference>
<protein>
    <recommendedName>
        <fullName evidence="8">Molybdenum cofactor guanylyltransferase</fullName>
        <shortName evidence="8">MoCo guanylyltransferase</shortName>
        <ecNumber evidence="8">2.7.7.77</ecNumber>
    </recommendedName>
    <alternativeName>
        <fullName evidence="8">GTP:molybdopterin guanylyltransferase</fullName>
    </alternativeName>
    <alternativeName>
        <fullName evidence="8">Mo-MPT guanylyltransferase</fullName>
    </alternativeName>
    <alternativeName>
        <fullName evidence="8">Molybdopterin guanylyltransferase</fullName>
    </alternativeName>
    <alternativeName>
        <fullName evidence="8">Molybdopterin-guanine dinucleotide synthase</fullName>
        <shortName evidence="8">MGD synthase</shortName>
    </alternativeName>
</protein>
<keyword evidence="2 8" id="KW-0808">Transferase</keyword>
<feature type="domain" description="MobA-like NTP transferase" evidence="9">
    <location>
        <begin position="19"/>
        <end position="170"/>
    </location>
</feature>
<dbReference type="HAMAP" id="MF_00316">
    <property type="entry name" value="MobA"/>
    <property type="match status" value="1"/>
</dbReference>
<keyword evidence="5 8" id="KW-0460">Magnesium</keyword>
<dbReference type="GO" id="GO:0005525">
    <property type="term" value="F:GTP binding"/>
    <property type="evidence" value="ECO:0007669"/>
    <property type="project" value="UniProtKB-UniRule"/>
</dbReference>
<comment type="subcellular location">
    <subcellularLocation>
        <location evidence="8">Cytoplasm</location>
    </subcellularLocation>
</comment>
<name>A0A0E3YZH4_9GAMM</name>
<evidence type="ECO:0000313" key="10">
    <source>
        <dbReference type="EMBL" id="AKC85438.1"/>
    </source>
</evidence>
<dbReference type="Gene3D" id="3.90.550.10">
    <property type="entry name" value="Spore Coat Polysaccharide Biosynthesis Protein SpsA, Chain A"/>
    <property type="match status" value="1"/>
</dbReference>
<proteinExistence type="inferred from homology"/>
<dbReference type="SUPFAM" id="SSF53448">
    <property type="entry name" value="Nucleotide-diphospho-sugar transferases"/>
    <property type="match status" value="1"/>
</dbReference>
<dbReference type="KEGG" id="psuw:WQ53_00255"/>
<evidence type="ECO:0000256" key="7">
    <source>
        <dbReference type="ARBA" id="ARBA00023150"/>
    </source>
</evidence>
<feature type="binding site" evidence="8">
    <location>
        <position position="79"/>
    </location>
    <ligand>
        <name>GTP</name>
        <dbReference type="ChEBI" id="CHEBI:37565"/>
    </ligand>
</feature>
<comment type="catalytic activity">
    <reaction evidence="8">
        <text>Mo-molybdopterin + GTP + H(+) = Mo-molybdopterin guanine dinucleotide + diphosphate</text>
        <dbReference type="Rhea" id="RHEA:34243"/>
        <dbReference type="ChEBI" id="CHEBI:15378"/>
        <dbReference type="ChEBI" id="CHEBI:33019"/>
        <dbReference type="ChEBI" id="CHEBI:37565"/>
        <dbReference type="ChEBI" id="CHEBI:71302"/>
        <dbReference type="ChEBI" id="CHEBI:71310"/>
        <dbReference type="EC" id="2.7.7.77"/>
    </reaction>
</comment>
<organism evidence="10 11">
    <name type="scientific">Pseudoxanthomonas suwonensis</name>
    <dbReference type="NCBI Taxonomy" id="314722"/>
    <lineage>
        <taxon>Bacteria</taxon>
        <taxon>Pseudomonadati</taxon>
        <taxon>Pseudomonadota</taxon>
        <taxon>Gammaproteobacteria</taxon>
        <taxon>Lysobacterales</taxon>
        <taxon>Lysobacteraceae</taxon>
        <taxon>Pseudoxanthomonas</taxon>
    </lineage>
</organism>
<keyword evidence="6 8" id="KW-0342">GTP-binding</keyword>
<comment type="domain">
    <text evidence="8">The N-terminal domain determines nucleotide recognition and specific binding, while the C-terminal domain determines the specific binding to the target protein.</text>
</comment>
<evidence type="ECO:0000256" key="8">
    <source>
        <dbReference type="HAMAP-Rule" id="MF_00316"/>
    </source>
</evidence>
<feature type="binding site" evidence="8">
    <location>
        <position position="109"/>
    </location>
    <ligand>
        <name>Mg(2+)</name>
        <dbReference type="ChEBI" id="CHEBI:18420"/>
    </ligand>
</feature>
<dbReference type="AlphaFoldDB" id="A0A0E3YZH4"/>
<comment type="subunit">
    <text evidence="8">Monomer.</text>
</comment>
<reference evidence="10 11" key="1">
    <citation type="journal article" date="2015" name="Genome Announc.">
        <title>Complete Genome Sequence of Pseudoxanthomonas suwonensis Strain J1, a Cellulose-Degrading Bacterium Isolated from Leaf- and Wood-Enriched Soil.</title>
        <authorList>
            <person name="Hou L."/>
            <person name="Jiang J."/>
            <person name="Xu Z."/>
            <person name="Zhou Y."/>
            <person name="Leung F.C."/>
        </authorList>
    </citation>
    <scope>NUCLEOTIDE SEQUENCE [LARGE SCALE GENOMIC DNA]</scope>
    <source>
        <strain evidence="10 11">J1</strain>
    </source>
</reference>
<evidence type="ECO:0000313" key="11">
    <source>
        <dbReference type="Proteomes" id="UP000033067"/>
    </source>
</evidence>
<dbReference type="InterPro" id="IPR025877">
    <property type="entry name" value="MobA-like_NTP_Trfase"/>
</dbReference>
<keyword evidence="7 8" id="KW-0501">Molybdenum cofactor biosynthesis</keyword>
<dbReference type="PANTHER" id="PTHR19136:SF81">
    <property type="entry name" value="MOLYBDENUM COFACTOR GUANYLYLTRANSFERASE"/>
    <property type="match status" value="1"/>
</dbReference>
<dbReference type="EC" id="2.7.7.77" evidence="8"/>
<feature type="binding site" evidence="8">
    <location>
        <position position="33"/>
    </location>
    <ligand>
        <name>GTP</name>
        <dbReference type="ChEBI" id="CHEBI:37565"/>
    </ligand>
</feature>
<comment type="cofactor">
    <cofactor evidence="8">
        <name>Mg(2+)</name>
        <dbReference type="ChEBI" id="CHEBI:18420"/>
    </cofactor>
</comment>
<accession>A0A0E3YZH4</accession>
<keyword evidence="1 8" id="KW-0963">Cytoplasm</keyword>
<evidence type="ECO:0000256" key="3">
    <source>
        <dbReference type="ARBA" id="ARBA00022723"/>
    </source>
</evidence>
<dbReference type="Pfam" id="PF12804">
    <property type="entry name" value="NTP_transf_3"/>
    <property type="match status" value="1"/>
</dbReference>
<dbReference type="PANTHER" id="PTHR19136">
    <property type="entry name" value="MOLYBDENUM COFACTOR GUANYLYLTRANSFERASE"/>
    <property type="match status" value="1"/>
</dbReference>
<dbReference type="InterPro" id="IPR029044">
    <property type="entry name" value="Nucleotide-diphossugar_trans"/>
</dbReference>
<gene>
    <name evidence="8" type="primary">mobA</name>
    <name evidence="10" type="ORF">WQ53_00255</name>
</gene>
<comment type="function">
    <text evidence="8">Transfers a GMP moiety from GTP to Mo-molybdopterin (Mo-MPT) cofactor (Moco or molybdenum cofactor) to form Mo-molybdopterin guanine dinucleotide (Mo-MGD) cofactor.</text>
</comment>
<dbReference type="GO" id="GO:0046872">
    <property type="term" value="F:metal ion binding"/>
    <property type="evidence" value="ECO:0007669"/>
    <property type="project" value="UniProtKB-KW"/>
</dbReference>
<keyword evidence="3 8" id="KW-0479">Metal-binding</keyword>
<comment type="caution">
    <text evidence="8">Lacks conserved residue(s) required for the propagation of feature annotation.</text>
</comment>
<dbReference type="GO" id="GO:0006777">
    <property type="term" value="P:Mo-molybdopterin cofactor biosynthetic process"/>
    <property type="evidence" value="ECO:0007669"/>
    <property type="project" value="UniProtKB-KW"/>
</dbReference>
<keyword evidence="11" id="KW-1185">Reference proteome</keyword>
<evidence type="ECO:0000256" key="2">
    <source>
        <dbReference type="ARBA" id="ARBA00022679"/>
    </source>
</evidence>
<dbReference type="PATRIC" id="fig|314722.6.peg.56"/>